<dbReference type="InterPro" id="IPR029196">
    <property type="entry name" value="HAPSTR1-like"/>
</dbReference>
<evidence type="ECO:0000313" key="3">
    <source>
        <dbReference type="Proteomes" id="UP000027586"/>
    </source>
</evidence>
<sequence>MDNRSILNSYESTEHALMDSFKAAAVKVTNLYKDALAQNRRGFAAGYQQAFQDLFEFTRTHAHGSTHIAVEDLLEFAQRKDEQLMAELGSDGVLDGSTSTTTTTASATTTTTTNNTSTHTTTTHNHLSTPTPDQKHQDAIVDKSIFQIDPNTQFTFTPPTLSPRVPYGSMMGSPWMVHPQQQQQQHHLQENMGDTLKRRHVGNELSFMGRTLSNMDVDSSEPSMKRNKSK</sequence>
<gene>
    <name evidence="2" type="ORF">LCOR_02020.1</name>
</gene>
<organism evidence="2 3">
    <name type="scientific">Lichtheimia corymbifera JMRC:FSU:9682</name>
    <dbReference type="NCBI Taxonomy" id="1263082"/>
    <lineage>
        <taxon>Eukaryota</taxon>
        <taxon>Fungi</taxon>
        <taxon>Fungi incertae sedis</taxon>
        <taxon>Mucoromycota</taxon>
        <taxon>Mucoromycotina</taxon>
        <taxon>Mucoromycetes</taxon>
        <taxon>Mucorales</taxon>
        <taxon>Lichtheimiaceae</taxon>
        <taxon>Lichtheimia</taxon>
    </lineage>
</organism>
<dbReference type="OrthoDB" id="21418at2759"/>
<accession>A0A068RJY0</accession>
<comment type="caution">
    <text evidence="2">The sequence shown here is derived from an EMBL/GenBank/DDBJ whole genome shotgun (WGS) entry which is preliminary data.</text>
</comment>
<feature type="region of interest" description="Disordered" evidence="1">
    <location>
        <begin position="89"/>
        <end position="135"/>
    </location>
</feature>
<evidence type="ECO:0000313" key="2">
    <source>
        <dbReference type="EMBL" id="CDH50304.1"/>
    </source>
</evidence>
<dbReference type="PANTHER" id="PTHR38645:SF1">
    <property type="entry name" value="YALI0F12243P"/>
    <property type="match status" value="1"/>
</dbReference>
<keyword evidence="3" id="KW-1185">Reference proteome</keyword>
<evidence type="ECO:0000256" key="1">
    <source>
        <dbReference type="SAM" id="MobiDB-lite"/>
    </source>
</evidence>
<name>A0A068RJY0_9FUNG</name>
<dbReference type="AlphaFoldDB" id="A0A068RJY0"/>
<dbReference type="VEuPathDB" id="FungiDB:LCOR_02020.1"/>
<proteinExistence type="predicted"/>
<dbReference type="Pfam" id="PF15251">
    <property type="entry name" value="TAPR1-like"/>
    <property type="match status" value="1"/>
</dbReference>
<protein>
    <submittedName>
        <fullName evidence="2">Uncharacterized protein</fullName>
    </submittedName>
</protein>
<feature type="compositionally biased region" description="Low complexity" evidence="1">
    <location>
        <begin position="97"/>
        <end position="132"/>
    </location>
</feature>
<dbReference type="EMBL" id="CBTN010000006">
    <property type="protein sequence ID" value="CDH50304.1"/>
    <property type="molecule type" value="Genomic_DNA"/>
</dbReference>
<dbReference type="PANTHER" id="PTHR38645">
    <property type="entry name" value="CHROMOSOME 9, WHOLE GENOME SHOTGUN SEQUENCE"/>
    <property type="match status" value="1"/>
</dbReference>
<dbReference type="Proteomes" id="UP000027586">
    <property type="component" value="Unassembled WGS sequence"/>
</dbReference>
<reference evidence="2" key="1">
    <citation type="submission" date="2013-08" db="EMBL/GenBank/DDBJ databases">
        <title>Gene expansion shapes genome architecture in the human pathogen Lichtheimia corymbifera: an evolutionary genomics analysis in the ancient terrestrial Mucorales (Mucoromycotina).</title>
        <authorList>
            <person name="Schwartze V.U."/>
            <person name="Winter S."/>
            <person name="Shelest E."/>
            <person name="Marcet-Houben M."/>
            <person name="Horn F."/>
            <person name="Wehner S."/>
            <person name="Hoffmann K."/>
            <person name="Riege K."/>
            <person name="Sammeth M."/>
            <person name="Nowrousian M."/>
            <person name="Valiante V."/>
            <person name="Linde J."/>
            <person name="Jacobsen I.D."/>
            <person name="Marz M."/>
            <person name="Brakhage A.A."/>
            <person name="Gabaldon T."/>
            <person name="Bocker S."/>
            <person name="Voigt K."/>
        </authorList>
    </citation>
    <scope>NUCLEOTIDE SEQUENCE [LARGE SCALE GENOMIC DNA]</scope>
    <source>
        <strain evidence="2">FSU 9682</strain>
    </source>
</reference>